<dbReference type="InterPro" id="IPR013114">
    <property type="entry name" value="FabA_FabZ"/>
</dbReference>
<evidence type="ECO:0000256" key="1">
    <source>
        <dbReference type="ARBA" id="ARBA00023239"/>
    </source>
</evidence>
<keyword evidence="3" id="KW-1185">Reference proteome</keyword>
<evidence type="ECO:0000313" key="3">
    <source>
        <dbReference type="Proteomes" id="UP001207742"/>
    </source>
</evidence>
<dbReference type="SUPFAM" id="SSF54637">
    <property type="entry name" value="Thioesterase/thiol ester dehydrase-isomerase"/>
    <property type="match status" value="1"/>
</dbReference>
<name>A0ABT3IIW5_9BACT</name>
<evidence type="ECO:0008006" key="4">
    <source>
        <dbReference type="Google" id="ProtNLM"/>
    </source>
</evidence>
<dbReference type="Gene3D" id="3.10.129.10">
    <property type="entry name" value="Hotdog Thioesterase"/>
    <property type="match status" value="1"/>
</dbReference>
<dbReference type="InterPro" id="IPR016776">
    <property type="entry name" value="ApeP-like_dehydratase"/>
</dbReference>
<dbReference type="Pfam" id="PF22817">
    <property type="entry name" value="ApeP-like"/>
    <property type="match status" value="1"/>
</dbReference>
<dbReference type="PANTHER" id="PTHR30272">
    <property type="entry name" value="3-HYDROXYACYL-[ACYL-CARRIER-PROTEIN] DEHYDRATASE"/>
    <property type="match status" value="1"/>
</dbReference>
<dbReference type="PANTHER" id="PTHR30272:SF1">
    <property type="entry name" value="3-HYDROXYACYL-[ACYL-CARRIER-PROTEIN] DEHYDRATASE"/>
    <property type="match status" value="1"/>
</dbReference>
<sequence length="132" mass="14618">MEELLPHRHPFLFVDEILSATMEEIIGTQTFSRSSSLLNHNFENKHVSPSFIIESMAQCGGAGVKLLGVSAGLFGLVSIDHAEFFEPAEYGKKLKYVVKNIKLTINIIKQSGQAYIDDTLIGEASWMCVKLS</sequence>
<keyword evidence="1" id="KW-0456">Lyase</keyword>
<dbReference type="Proteomes" id="UP001207742">
    <property type="component" value="Unassembled WGS sequence"/>
</dbReference>
<gene>
    <name evidence="2" type="ORF">OL497_08260</name>
</gene>
<accession>A0ABT3IIW5</accession>
<reference evidence="2 3" key="1">
    <citation type="submission" date="2022-10" db="EMBL/GenBank/DDBJ databases">
        <title>Chitinophaga nivalis PC15 sp. nov., isolated from Pyeongchang county, South Korea.</title>
        <authorList>
            <person name="Trinh H.N."/>
        </authorList>
    </citation>
    <scope>NUCLEOTIDE SEQUENCE [LARGE SCALE GENOMIC DNA]</scope>
    <source>
        <strain evidence="2 3">PC14</strain>
    </source>
</reference>
<protein>
    <recommendedName>
        <fullName evidence="4">Beta-hydroxyacyl-ACP dehydratase</fullName>
    </recommendedName>
</protein>
<dbReference type="EMBL" id="JAPDNS010000001">
    <property type="protein sequence ID" value="MCW3483882.1"/>
    <property type="molecule type" value="Genomic_DNA"/>
</dbReference>
<proteinExistence type="predicted"/>
<evidence type="ECO:0000313" key="2">
    <source>
        <dbReference type="EMBL" id="MCW3483882.1"/>
    </source>
</evidence>
<dbReference type="RefSeq" id="WP_264729401.1">
    <property type="nucleotide sequence ID" value="NZ_JAPDNR010000001.1"/>
</dbReference>
<comment type="caution">
    <text evidence="2">The sequence shown here is derived from an EMBL/GenBank/DDBJ whole genome shotgun (WGS) entry which is preliminary data.</text>
</comment>
<organism evidence="2 3">
    <name type="scientific">Chitinophaga nivalis</name>
    <dbReference type="NCBI Taxonomy" id="2991709"/>
    <lineage>
        <taxon>Bacteria</taxon>
        <taxon>Pseudomonadati</taxon>
        <taxon>Bacteroidota</taxon>
        <taxon>Chitinophagia</taxon>
        <taxon>Chitinophagales</taxon>
        <taxon>Chitinophagaceae</taxon>
        <taxon>Chitinophaga</taxon>
    </lineage>
</organism>
<dbReference type="InterPro" id="IPR029069">
    <property type="entry name" value="HotDog_dom_sf"/>
</dbReference>